<name>A0AAU8CSF4_9HYPH</name>
<dbReference type="AlphaFoldDB" id="A0AAU8CSF4"/>
<evidence type="ECO:0000256" key="2">
    <source>
        <dbReference type="ARBA" id="ARBA00022741"/>
    </source>
</evidence>
<keyword evidence="3 5" id="KW-0067">ATP-binding</keyword>
<dbReference type="InterPro" id="IPR032823">
    <property type="entry name" value="BCA_ABC_TP_C"/>
</dbReference>
<feature type="domain" description="ABC transporter" evidence="4">
    <location>
        <begin position="16"/>
        <end position="258"/>
    </location>
</feature>
<dbReference type="InterPro" id="IPR003439">
    <property type="entry name" value="ABC_transporter-like_ATP-bd"/>
</dbReference>
<dbReference type="PROSITE" id="PS50893">
    <property type="entry name" value="ABC_TRANSPORTER_2"/>
    <property type="match status" value="1"/>
</dbReference>
<dbReference type="InterPro" id="IPR003593">
    <property type="entry name" value="AAA+_ATPase"/>
</dbReference>
<accession>A0AAU8CSF4</accession>
<evidence type="ECO:0000256" key="3">
    <source>
        <dbReference type="ARBA" id="ARBA00022840"/>
    </source>
</evidence>
<dbReference type="InterPro" id="IPR027417">
    <property type="entry name" value="P-loop_NTPase"/>
</dbReference>
<dbReference type="GO" id="GO:0005524">
    <property type="term" value="F:ATP binding"/>
    <property type="evidence" value="ECO:0007669"/>
    <property type="project" value="UniProtKB-KW"/>
</dbReference>
<evidence type="ECO:0000259" key="4">
    <source>
        <dbReference type="PROSITE" id="PS50893"/>
    </source>
</evidence>
<dbReference type="GO" id="GO:0005886">
    <property type="term" value="C:plasma membrane"/>
    <property type="evidence" value="ECO:0007669"/>
    <property type="project" value="TreeGrafter"/>
</dbReference>
<dbReference type="PANTHER" id="PTHR45772:SF9">
    <property type="entry name" value="CONSERVED COMPONENT OF ABC TRANSPORTER FOR NATURAL AMINO ACIDS"/>
    <property type="match status" value="1"/>
</dbReference>
<dbReference type="Pfam" id="PF00005">
    <property type="entry name" value="ABC_tran"/>
    <property type="match status" value="1"/>
</dbReference>
<evidence type="ECO:0000256" key="1">
    <source>
        <dbReference type="ARBA" id="ARBA00022448"/>
    </source>
</evidence>
<dbReference type="InterPro" id="IPR051120">
    <property type="entry name" value="ABC_AA/LPS_Transport"/>
</dbReference>
<evidence type="ECO:0000313" key="5">
    <source>
        <dbReference type="EMBL" id="XCG49140.1"/>
    </source>
</evidence>
<dbReference type="GO" id="GO:0016887">
    <property type="term" value="F:ATP hydrolysis activity"/>
    <property type="evidence" value="ECO:0007669"/>
    <property type="project" value="InterPro"/>
</dbReference>
<sequence>MTMHVQTAVATATPVLSVRNLSKSFGGIKAVQDVSFDVQAGEILGLIGPNGSGKSTLFNCILGQSKPDAGEVHVNGRSVAGKRACDLNKLGVGRTFQMLQVFPQMSVLENIILAGQEHHGTMFSRLFGQPDAGLTGEAEKLINFFRLGHLKDELAGSLSYGQQKLLDAAMAFMAGPSLVLLDEPAGGVNPTMLESLKERLVAFNAERGSTFVVIEHNMEFVMSLCTRILVLAGGRIIAEGAPEAIRSNPEVIEAYLGG</sequence>
<organism evidence="5">
    <name type="scientific">Mesorhizobium sp. WSM2240</name>
    <dbReference type="NCBI Taxonomy" id="3228851"/>
    <lineage>
        <taxon>Bacteria</taxon>
        <taxon>Pseudomonadati</taxon>
        <taxon>Pseudomonadota</taxon>
        <taxon>Alphaproteobacteria</taxon>
        <taxon>Hyphomicrobiales</taxon>
        <taxon>Phyllobacteriaceae</taxon>
        <taxon>Mesorhizobium</taxon>
    </lineage>
</organism>
<dbReference type="FunFam" id="3.40.50.300:FF:000421">
    <property type="entry name" value="Branched-chain amino acid ABC transporter ATP-binding protein"/>
    <property type="match status" value="1"/>
</dbReference>
<dbReference type="Pfam" id="PF12399">
    <property type="entry name" value="BCA_ABC_TP_C"/>
    <property type="match status" value="1"/>
</dbReference>
<dbReference type="Gene3D" id="3.40.50.300">
    <property type="entry name" value="P-loop containing nucleotide triphosphate hydrolases"/>
    <property type="match status" value="1"/>
</dbReference>
<dbReference type="CDD" id="cd03219">
    <property type="entry name" value="ABC_Mj1267_LivG_branched"/>
    <property type="match status" value="1"/>
</dbReference>
<protein>
    <submittedName>
        <fullName evidence="5">ABC transporter ATP-binding protein</fullName>
    </submittedName>
</protein>
<dbReference type="RefSeq" id="WP_353643328.1">
    <property type="nucleotide sequence ID" value="NZ_CP159253.1"/>
</dbReference>
<proteinExistence type="predicted"/>
<dbReference type="SUPFAM" id="SSF52540">
    <property type="entry name" value="P-loop containing nucleoside triphosphate hydrolases"/>
    <property type="match status" value="1"/>
</dbReference>
<keyword evidence="1" id="KW-0813">Transport</keyword>
<reference evidence="5" key="1">
    <citation type="submission" date="2024-06" db="EMBL/GenBank/DDBJ databases">
        <title>Mesorhizobium karijinii sp. nov., a symbiont of the iconic Swainsona formosa from arid Australia.</title>
        <authorList>
            <person name="Hill Y.J."/>
            <person name="Watkin E.L.J."/>
            <person name="O'Hara G.W."/>
            <person name="Terpolilli J."/>
            <person name="Tye M.L."/>
            <person name="Kohlmeier M.G."/>
        </authorList>
    </citation>
    <scope>NUCLEOTIDE SEQUENCE</scope>
    <source>
        <strain evidence="5">WSM2240</strain>
    </source>
</reference>
<keyword evidence="2" id="KW-0547">Nucleotide-binding</keyword>
<dbReference type="EMBL" id="CP159253">
    <property type="protein sequence ID" value="XCG49140.1"/>
    <property type="molecule type" value="Genomic_DNA"/>
</dbReference>
<gene>
    <name evidence="5" type="ORF">ABVK50_00395</name>
</gene>
<dbReference type="PANTHER" id="PTHR45772">
    <property type="entry name" value="CONSERVED COMPONENT OF ABC TRANSPORTER FOR NATURAL AMINO ACIDS-RELATED"/>
    <property type="match status" value="1"/>
</dbReference>
<dbReference type="SMART" id="SM00382">
    <property type="entry name" value="AAA"/>
    <property type="match status" value="1"/>
</dbReference>